<proteinExistence type="predicted"/>
<evidence type="ECO:0000313" key="3">
    <source>
        <dbReference type="EMBL" id="MBB5157678.1"/>
    </source>
</evidence>
<keyword evidence="4" id="KW-1185">Reference proteome</keyword>
<dbReference type="AlphaFoldDB" id="A0A840QG10"/>
<dbReference type="Pfam" id="PF11796">
    <property type="entry name" value="DUF3323"/>
    <property type="match status" value="1"/>
</dbReference>
<comment type="caution">
    <text evidence="3">The sequence shown here is derived from an EMBL/GenBank/DDBJ whole genome shotgun (WGS) entry which is preliminary data.</text>
</comment>
<evidence type="ECO:0000259" key="1">
    <source>
        <dbReference type="Pfam" id="PF09664"/>
    </source>
</evidence>
<feature type="domain" description="DUF2399" evidence="1">
    <location>
        <begin position="281"/>
        <end position="411"/>
    </location>
</feature>
<dbReference type="EMBL" id="JACHIW010000001">
    <property type="protein sequence ID" value="MBB5157678.1"/>
    <property type="molecule type" value="Genomic_DNA"/>
</dbReference>
<accession>A0A840QG10</accession>
<dbReference type="Proteomes" id="UP000584374">
    <property type="component" value="Unassembled WGS sequence"/>
</dbReference>
<evidence type="ECO:0000313" key="4">
    <source>
        <dbReference type="Proteomes" id="UP000584374"/>
    </source>
</evidence>
<protein>
    <submittedName>
        <fullName evidence="3">Uncharacterized protein (TIGR02679 family)</fullName>
    </submittedName>
</protein>
<dbReference type="Pfam" id="PF09664">
    <property type="entry name" value="DUF2399"/>
    <property type="match status" value="1"/>
</dbReference>
<dbReference type="RefSeq" id="WP_184728551.1">
    <property type="nucleotide sequence ID" value="NZ_JACHIW010000001.1"/>
</dbReference>
<reference evidence="3 4" key="1">
    <citation type="submission" date="2020-08" db="EMBL/GenBank/DDBJ databases">
        <title>Sequencing the genomes of 1000 actinobacteria strains.</title>
        <authorList>
            <person name="Klenk H.-P."/>
        </authorList>
    </citation>
    <scope>NUCLEOTIDE SEQUENCE [LARGE SCALE GENOMIC DNA]</scope>
    <source>
        <strain evidence="3 4">DSM 45584</strain>
    </source>
</reference>
<dbReference type="NCBIfam" id="TIGR02679">
    <property type="entry name" value="TIGR02679 family protein"/>
    <property type="match status" value="1"/>
</dbReference>
<gene>
    <name evidence="3" type="ORF">BJ970_005212</name>
</gene>
<name>A0A840QG10_9PSEU</name>
<dbReference type="InterPro" id="IPR013495">
    <property type="entry name" value="CHP02679"/>
</dbReference>
<feature type="domain" description="Conserved hypothetical protein CHP02679 N terminus" evidence="2">
    <location>
        <begin position="31"/>
        <end position="229"/>
    </location>
</feature>
<dbReference type="InterPro" id="IPR024466">
    <property type="entry name" value="CHP02679_N"/>
</dbReference>
<sequence length="420" mass="44990">MADVRSRYGIPELAPLWQALWERFSSGRAVSRVRLHGLEADQRAALADLLGLDRLPEADVSVPVRALDEVLQSAAGLTAREVVTLVVGPLENRAAARVAARDARDELRAWFEAHPVVRAEPALAGWAAGIRLVDASPERTRELVAQAFEVLAALPSDGRPLSTLAGALCDDTHALDDGTRLSTMVLKALAAIHDEEAPQTAEERRACWERAGVACDALSTSVLTAGFRPSGEDPLSNTLRTWTDAGHAAVVTLAQLSDFGPLTMGDGRTCADVVTRAPDVPVVHAVENPAVLAMAVSRFGPCCPPLITTSGWPNSAATSLLRQLAESGVRLRYHGDFDGEGLRIAAHIFARTGARPWAMSAADYLAAVRPGRPDPGTITDAPWDPALSEALREHRATVSEEHVADRLLADLTEFRTDRHP</sequence>
<dbReference type="InterPro" id="IPR024465">
    <property type="entry name" value="DUF2399"/>
</dbReference>
<evidence type="ECO:0000259" key="2">
    <source>
        <dbReference type="Pfam" id="PF11796"/>
    </source>
</evidence>
<organism evidence="3 4">
    <name type="scientific">Saccharopolyspora phatthalungensis</name>
    <dbReference type="NCBI Taxonomy" id="664693"/>
    <lineage>
        <taxon>Bacteria</taxon>
        <taxon>Bacillati</taxon>
        <taxon>Actinomycetota</taxon>
        <taxon>Actinomycetes</taxon>
        <taxon>Pseudonocardiales</taxon>
        <taxon>Pseudonocardiaceae</taxon>
        <taxon>Saccharopolyspora</taxon>
    </lineage>
</organism>